<feature type="domain" description="Solute-binding protein family 3/N-terminal" evidence="5">
    <location>
        <begin position="37"/>
        <end position="268"/>
    </location>
</feature>
<dbReference type="Proteomes" id="UP000283817">
    <property type="component" value="Unassembled WGS sequence"/>
</dbReference>
<keyword evidence="2" id="KW-0813">Transport</keyword>
<gene>
    <name evidence="6" type="ORF">EHI47_34900</name>
</gene>
<evidence type="ECO:0000256" key="4">
    <source>
        <dbReference type="SAM" id="SignalP"/>
    </source>
</evidence>
<dbReference type="PANTHER" id="PTHR30085">
    <property type="entry name" value="AMINO ACID ABC TRANSPORTER PERMEASE"/>
    <property type="match status" value="1"/>
</dbReference>
<dbReference type="PANTHER" id="PTHR30085:SF6">
    <property type="entry name" value="ABC TRANSPORTER GLUTAMINE-BINDING PROTEIN GLNH"/>
    <property type="match status" value="1"/>
</dbReference>
<sequence length="345" mass="36752">MRLTPTIAYITAALALGGFAATSAHASVLENVKQRGVLNCGTDNTTPGFGYLNPKTSKMEGVDVDLCRASAAAVLGDPDKVNFVIVTDKSRFNAVQTGQVDIVYAHTSLFASRAAALAVDFLPPYFFDGGGVMVTAVSGVKSITDLSGAAICTTQGSGSEATIAQEVKARNITNTKILTFDTSEKLFSALTSGRCNAMYTDKSALAAWRGNSPKSSDYVILPETLGVAPFAGIVVQNDPEWRKLMSWTLYALLQADEWGITSTNLAEMQKSADPSIQKFLGVNGGFGADFHVSDSFISDMIKAVGNYGEIYDRSLGPKTPLFLERDKTPNALPKNGGILYSILWL</sequence>
<evidence type="ECO:0000256" key="2">
    <source>
        <dbReference type="ARBA" id="ARBA00022448"/>
    </source>
</evidence>
<dbReference type="AlphaFoldDB" id="A0A444HJS5"/>
<comment type="caution">
    <text evidence="6">The sequence shown here is derived from an EMBL/GenBank/DDBJ whole genome shotgun (WGS) entry which is preliminary data.</text>
</comment>
<dbReference type="SUPFAM" id="SSF53850">
    <property type="entry name" value="Periplasmic binding protein-like II"/>
    <property type="match status" value="1"/>
</dbReference>
<feature type="chain" id="PRO_5019065793" evidence="4">
    <location>
        <begin position="27"/>
        <end position="345"/>
    </location>
</feature>
<dbReference type="Pfam" id="PF00497">
    <property type="entry name" value="SBP_bac_3"/>
    <property type="match status" value="1"/>
</dbReference>
<dbReference type="Gene3D" id="3.40.190.10">
    <property type="entry name" value="Periplasmic binding protein-like II"/>
    <property type="match status" value="2"/>
</dbReference>
<dbReference type="EMBL" id="SBHX01000104">
    <property type="protein sequence ID" value="RWX21883.1"/>
    <property type="molecule type" value="Genomic_DNA"/>
</dbReference>
<keyword evidence="3 4" id="KW-0732">Signal</keyword>
<evidence type="ECO:0000256" key="1">
    <source>
        <dbReference type="ARBA" id="ARBA00010333"/>
    </source>
</evidence>
<evidence type="ECO:0000313" key="7">
    <source>
        <dbReference type="Proteomes" id="UP000283817"/>
    </source>
</evidence>
<evidence type="ECO:0000256" key="3">
    <source>
        <dbReference type="ARBA" id="ARBA00022729"/>
    </source>
</evidence>
<protein>
    <submittedName>
        <fullName evidence="6">Transporter substrate-binding domain-containing protein</fullName>
    </submittedName>
</protein>
<name>A0A444HJS5_RHILE</name>
<proteinExistence type="inferred from homology"/>
<dbReference type="InterPro" id="IPR001638">
    <property type="entry name" value="Solute-binding_3/MltF_N"/>
</dbReference>
<dbReference type="SMART" id="SM00062">
    <property type="entry name" value="PBPb"/>
    <property type="match status" value="1"/>
</dbReference>
<evidence type="ECO:0000259" key="5">
    <source>
        <dbReference type="SMART" id="SM00062"/>
    </source>
</evidence>
<comment type="similarity">
    <text evidence="1">Belongs to the bacterial solute-binding protein 3 family.</text>
</comment>
<feature type="signal peptide" evidence="4">
    <location>
        <begin position="1"/>
        <end position="26"/>
    </location>
</feature>
<dbReference type="RefSeq" id="WP_128412516.1">
    <property type="nucleotide sequence ID" value="NZ_SBHX01000104.1"/>
</dbReference>
<dbReference type="GO" id="GO:0006865">
    <property type="term" value="P:amino acid transport"/>
    <property type="evidence" value="ECO:0007669"/>
    <property type="project" value="TreeGrafter"/>
</dbReference>
<accession>A0A444HJS5</accession>
<organism evidence="6 7">
    <name type="scientific">Rhizobium leguminosarum</name>
    <dbReference type="NCBI Taxonomy" id="384"/>
    <lineage>
        <taxon>Bacteria</taxon>
        <taxon>Pseudomonadati</taxon>
        <taxon>Pseudomonadota</taxon>
        <taxon>Alphaproteobacteria</taxon>
        <taxon>Hyphomicrobiales</taxon>
        <taxon>Rhizobiaceae</taxon>
        <taxon>Rhizobium/Agrobacterium group</taxon>
        <taxon>Rhizobium</taxon>
    </lineage>
</organism>
<evidence type="ECO:0000313" key="6">
    <source>
        <dbReference type="EMBL" id="RWX21883.1"/>
    </source>
</evidence>
<dbReference type="InterPro" id="IPR051455">
    <property type="entry name" value="Bact_solute-bind_prot3"/>
</dbReference>
<reference evidence="6 7" key="1">
    <citation type="submission" date="2019-01" db="EMBL/GenBank/DDBJ databases">
        <title>RHIZO-ID as a novel technology for direct rhizobia identification.</title>
        <authorList>
            <person name="De Meyer S.E."/>
        </authorList>
    </citation>
    <scope>NUCLEOTIDE SEQUENCE [LARGE SCALE GENOMIC DNA]</scope>
    <source>
        <strain evidence="6 7">WSM448</strain>
    </source>
</reference>